<organism evidence="1 2">
    <name type="scientific">Oesophagostomum dentatum</name>
    <name type="common">Nodular worm</name>
    <dbReference type="NCBI Taxonomy" id="61180"/>
    <lineage>
        <taxon>Eukaryota</taxon>
        <taxon>Metazoa</taxon>
        <taxon>Ecdysozoa</taxon>
        <taxon>Nematoda</taxon>
        <taxon>Chromadorea</taxon>
        <taxon>Rhabditida</taxon>
        <taxon>Rhabditina</taxon>
        <taxon>Rhabditomorpha</taxon>
        <taxon>Strongyloidea</taxon>
        <taxon>Strongylidae</taxon>
        <taxon>Oesophagostomum</taxon>
    </lineage>
</organism>
<proteinExistence type="predicted"/>
<dbReference type="EMBL" id="KN594503">
    <property type="protein sequence ID" value="KHJ81068.1"/>
    <property type="molecule type" value="Genomic_DNA"/>
</dbReference>
<gene>
    <name evidence="1" type="ORF">OESDEN_19248</name>
</gene>
<keyword evidence="2" id="KW-1185">Reference proteome</keyword>
<dbReference type="AlphaFoldDB" id="A0A0B1S6V1"/>
<protein>
    <submittedName>
        <fullName evidence="1">Uncharacterized protein</fullName>
    </submittedName>
</protein>
<name>A0A0B1S6V1_OESDE</name>
<reference evidence="1 2" key="1">
    <citation type="submission" date="2014-03" db="EMBL/GenBank/DDBJ databases">
        <title>Draft genome of the hookworm Oesophagostomum dentatum.</title>
        <authorList>
            <person name="Mitreva M."/>
        </authorList>
    </citation>
    <scope>NUCLEOTIDE SEQUENCE [LARGE SCALE GENOMIC DNA]</scope>
    <source>
        <strain evidence="1 2">OD-Hann</strain>
    </source>
</reference>
<dbReference type="Proteomes" id="UP000053660">
    <property type="component" value="Unassembled WGS sequence"/>
</dbReference>
<evidence type="ECO:0000313" key="1">
    <source>
        <dbReference type="EMBL" id="KHJ81068.1"/>
    </source>
</evidence>
<accession>A0A0B1S6V1</accession>
<evidence type="ECO:0000313" key="2">
    <source>
        <dbReference type="Proteomes" id="UP000053660"/>
    </source>
</evidence>
<sequence length="90" mass="10204">MVPHPLHNASTWEQTLLHGRQLSSGHISHLLDTKRILGAGSFHRYDLIMEQAGVACGAVQTNRYGMKNALVLTLRWFHHCRNRGHHNAVM</sequence>